<dbReference type="CDD" id="cd05015">
    <property type="entry name" value="SIS_PGI_1"/>
    <property type="match status" value="1"/>
</dbReference>
<evidence type="ECO:0000256" key="6">
    <source>
        <dbReference type="ARBA" id="ARBA00023152"/>
    </source>
</evidence>
<dbReference type="Gene3D" id="3.40.50.10490">
    <property type="entry name" value="Glucose-6-phosphate isomerase like protein, domain 1"/>
    <property type="match status" value="2"/>
</dbReference>
<dbReference type="GO" id="GO:0097367">
    <property type="term" value="F:carbohydrate derivative binding"/>
    <property type="evidence" value="ECO:0007669"/>
    <property type="project" value="InterPro"/>
</dbReference>
<dbReference type="EMBL" id="JACCJB010000008">
    <property type="protein sequence ID" value="KAF6224854.1"/>
    <property type="molecule type" value="Genomic_DNA"/>
</dbReference>
<comment type="pathway">
    <text evidence="1 10">Carbohydrate degradation; glycolysis; D-glyceraldehyde 3-phosphate and glycerone phosphate from D-glucose: step 2/4.</text>
</comment>
<proteinExistence type="inferred from homology"/>
<dbReference type="UniPathway" id="UPA00109">
    <property type="reaction ID" value="UER00181"/>
</dbReference>
<dbReference type="GeneID" id="59338440"/>
<dbReference type="GO" id="GO:0005829">
    <property type="term" value="C:cytosol"/>
    <property type="evidence" value="ECO:0007669"/>
    <property type="project" value="TreeGrafter"/>
</dbReference>
<keyword evidence="5 10" id="KW-0312">Gluconeogenesis</keyword>
<evidence type="ECO:0000256" key="2">
    <source>
        <dbReference type="ARBA" id="ARBA00006604"/>
    </source>
</evidence>
<dbReference type="AlphaFoldDB" id="A0A8H6FEG2"/>
<dbReference type="EC" id="5.3.1.9" evidence="3 10"/>
<name>A0A8H6FEG2_9LECA</name>
<comment type="similarity">
    <text evidence="2 10">Belongs to the GPI family.</text>
</comment>
<dbReference type="GO" id="GO:0006094">
    <property type="term" value="P:gluconeogenesis"/>
    <property type="evidence" value="ECO:0007669"/>
    <property type="project" value="UniProtKB-KW"/>
</dbReference>
<keyword evidence="14" id="KW-1185">Reference proteome</keyword>
<evidence type="ECO:0000313" key="14">
    <source>
        <dbReference type="Proteomes" id="UP000593566"/>
    </source>
</evidence>
<dbReference type="GO" id="GO:0006096">
    <property type="term" value="P:glycolytic process"/>
    <property type="evidence" value="ECO:0007669"/>
    <property type="project" value="UniProtKB-UniPathway"/>
</dbReference>
<dbReference type="PROSITE" id="PS00765">
    <property type="entry name" value="P_GLUCOSE_ISOMERASE_1"/>
    <property type="match status" value="1"/>
</dbReference>
<dbReference type="InterPro" id="IPR001672">
    <property type="entry name" value="G6P_Isomerase"/>
</dbReference>
<dbReference type="HAMAP" id="MF_00473">
    <property type="entry name" value="G6P_isomerase"/>
    <property type="match status" value="1"/>
</dbReference>
<feature type="region of interest" description="Disordered" evidence="11">
    <location>
        <begin position="801"/>
        <end position="822"/>
    </location>
</feature>
<reference evidence="13 14" key="1">
    <citation type="journal article" date="2020" name="Genomics">
        <title>Complete, high-quality genomes from long-read metagenomic sequencing of two wolf lichen thalli reveals enigmatic genome architecture.</title>
        <authorList>
            <person name="McKenzie S.K."/>
            <person name="Walston R.F."/>
            <person name="Allen J.L."/>
        </authorList>
    </citation>
    <scope>NUCLEOTIDE SEQUENCE [LARGE SCALE GENOMIC DNA]</scope>
    <source>
        <strain evidence="13">WasteWater1</strain>
    </source>
</reference>
<sequence length="822" mass="90487">MSGFAQASDLQAWQQLQQHHTTLGRNIVLKEFFEKDPSRFEKFSRTFKNTADKSEILFDFSKNFITEDTLSLLIQLAKEAGVEKLRDEMFAGEKINFTEKRAVYHVALRNVTNQPMQVDGKSVVEDVNEVLEHMKVFSEQVRSGEWKGYTGKKIKTIINVGIGGSDLWVDGPVMVTEALKPYGDRNLNLHFVSNIDGSHMAEALRASDPETTMFLVASKTFTTAETVTNATTAKHWFLETAKDESHVAKHFVALSTNVEEVTKFGIDKENMFGFESWVGGRYSVWSAIGLSVALYIGFDNFHEFLSGAHAMDKHFKETPLEENIPVLGGLLSVWYSDFFGAQTHLVSPFDQYMSRFPAYLQQLSMESNGKAITRSGDYVKYTTGAILFGEPATNAQHSFYQLLHQGTKLIPTDFILAAESHNPIEHNKHQKMLASNFFAQAEALMVGKTPDEVKGEGAPEELVPHKTFLGNRPTTSILTQKITPGTLGALIAYYEHFTFTEGAVWNINSFDQWGVELGKSLAKKIQAELDQSGENTSHDASTSGLINAFKKKAAKAEQKASYAPGDAIPVSCLNRTVDTGEHITDDQGQLQYISFMTCNETGRPLELYFGVEKDINCTLESIDDPLFHLLEFYIHNDAPLTCRIPTHPLTSTQISSPSTTSPTTDDFIPLIFALSGALQLSHLHISPKLNVLLHTSPELATQDADLLAATAYSSPSLSSASTRIVIGDPLALQLSVHWYTSPTLPPSTTGKAGLGGHVHLSTVVYCLLSGGVGVAASLAYFRGVELPRRIKRYGKDRTGGERGGGYAFPGSGMNGYGTGKRD</sequence>
<keyword evidence="7 10" id="KW-0413">Isomerase</keyword>
<organism evidence="13 14">
    <name type="scientific">Letharia lupina</name>
    <dbReference type="NCBI Taxonomy" id="560253"/>
    <lineage>
        <taxon>Eukaryota</taxon>
        <taxon>Fungi</taxon>
        <taxon>Dikarya</taxon>
        <taxon>Ascomycota</taxon>
        <taxon>Pezizomycotina</taxon>
        <taxon>Lecanoromycetes</taxon>
        <taxon>OSLEUM clade</taxon>
        <taxon>Lecanoromycetidae</taxon>
        <taxon>Lecanorales</taxon>
        <taxon>Lecanorineae</taxon>
        <taxon>Parmeliaceae</taxon>
        <taxon>Letharia</taxon>
    </lineage>
</organism>
<dbReference type="PROSITE" id="PS00174">
    <property type="entry name" value="P_GLUCOSE_ISOMERASE_2"/>
    <property type="match status" value="1"/>
</dbReference>
<dbReference type="CDD" id="cd05016">
    <property type="entry name" value="SIS_PGI_2"/>
    <property type="match status" value="1"/>
</dbReference>
<dbReference type="FunFam" id="3.40.50.10490:FF:000004">
    <property type="entry name" value="Glucose-6-phosphate isomerase"/>
    <property type="match status" value="1"/>
</dbReference>
<evidence type="ECO:0000256" key="8">
    <source>
        <dbReference type="ARBA" id="ARBA00024178"/>
    </source>
</evidence>
<dbReference type="GO" id="GO:0051156">
    <property type="term" value="P:glucose 6-phosphate metabolic process"/>
    <property type="evidence" value="ECO:0007669"/>
    <property type="project" value="TreeGrafter"/>
</dbReference>
<gene>
    <name evidence="13" type="ORF">HO133_010048</name>
</gene>
<dbReference type="GO" id="GO:0048029">
    <property type="term" value="F:monosaccharide binding"/>
    <property type="evidence" value="ECO:0007669"/>
    <property type="project" value="TreeGrafter"/>
</dbReference>
<dbReference type="NCBIfam" id="NF001211">
    <property type="entry name" value="PRK00179.1"/>
    <property type="match status" value="1"/>
</dbReference>
<comment type="function">
    <text evidence="8">In the cytoplasm, catalyzes the conversion of glucose-6-phosphate to fructose-6-phosphate, the second step in glycolysis, and the reverse reaction during gluconeogenesis.</text>
</comment>
<feature type="transmembrane region" description="Helical" evidence="12">
    <location>
        <begin position="762"/>
        <end position="781"/>
    </location>
</feature>
<accession>A0A8H6FEG2</accession>
<dbReference type="InterPro" id="IPR035482">
    <property type="entry name" value="SIS_PGI_2"/>
</dbReference>
<keyword evidence="6 10" id="KW-0324">Glycolysis</keyword>
<dbReference type="InterPro" id="IPR023096">
    <property type="entry name" value="G6P_Isomerase_C"/>
</dbReference>
<evidence type="ECO:0000256" key="9">
    <source>
        <dbReference type="ARBA" id="ARBA00029321"/>
    </source>
</evidence>
<dbReference type="Proteomes" id="UP000593566">
    <property type="component" value="Unassembled WGS sequence"/>
</dbReference>
<dbReference type="InterPro" id="IPR046348">
    <property type="entry name" value="SIS_dom_sf"/>
</dbReference>
<dbReference type="Pfam" id="PF00342">
    <property type="entry name" value="PGI"/>
    <property type="match status" value="1"/>
</dbReference>
<evidence type="ECO:0000256" key="10">
    <source>
        <dbReference type="RuleBase" id="RU000612"/>
    </source>
</evidence>
<evidence type="ECO:0000256" key="5">
    <source>
        <dbReference type="ARBA" id="ARBA00022432"/>
    </source>
</evidence>
<comment type="caution">
    <text evidence="13">The sequence shown here is derived from an EMBL/GenBank/DDBJ whole genome shotgun (WGS) entry which is preliminary data.</text>
</comment>
<evidence type="ECO:0000313" key="13">
    <source>
        <dbReference type="EMBL" id="KAF6224854.1"/>
    </source>
</evidence>
<dbReference type="GO" id="GO:0004347">
    <property type="term" value="F:glucose-6-phosphate isomerase activity"/>
    <property type="evidence" value="ECO:0007669"/>
    <property type="project" value="UniProtKB-EC"/>
</dbReference>
<comment type="catalytic activity">
    <reaction evidence="9 10">
        <text>alpha-D-glucose 6-phosphate = beta-D-fructose 6-phosphate</text>
        <dbReference type="Rhea" id="RHEA:11816"/>
        <dbReference type="ChEBI" id="CHEBI:57634"/>
        <dbReference type="ChEBI" id="CHEBI:58225"/>
        <dbReference type="EC" id="5.3.1.9"/>
    </reaction>
</comment>
<dbReference type="PROSITE" id="PS51463">
    <property type="entry name" value="P_GLUCOSE_ISOMERASE_3"/>
    <property type="match status" value="1"/>
</dbReference>
<keyword evidence="12" id="KW-0472">Membrane</keyword>
<dbReference type="InterPro" id="IPR018189">
    <property type="entry name" value="Phosphoglucose_isomerase_CS"/>
</dbReference>
<dbReference type="PANTHER" id="PTHR11469:SF1">
    <property type="entry name" value="GLUCOSE-6-PHOSPHATE ISOMERASE"/>
    <property type="match status" value="1"/>
</dbReference>
<evidence type="ECO:0000256" key="4">
    <source>
        <dbReference type="ARBA" id="ARBA00018388"/>
    </source>
</evidence>
<dbReference type="Gene3D" id="1.10.1390.10">
    <property type="match status" value="1"/>
</dbReference>
<evidence type="ECO:0000256" key="3">
    <source>
        <dbReference type="ARBA" id="ARBA00011952"/>
    </source>
</evidence>
<dbReference type="RefSeq" id="XP_037153721.1">
    <property type="nucleotide sequence ID" value="XM_037300904.1"/>
</dbReference>
<evidence type="ECO:0000256" key="7">
    <source>
        <dbReference type="ARBA" id="ARBA00023235"/>
    </source>
</evidence>
<dbReference type="FunFam" id="1.10.1390.10:FF:000001">
    <property type="entry name" value="Glucose-6-phosphate isomerase"/>
    <property type="match status" value="1"/>
</dbReference>
<protein>
    <recommendedName>
        <fullName evidence="4 10">Glucose-6-phosphate isomerase</fullName>
        <ecNumber evidence="3 10">5.3.1.9</ecNumber>
    </recommendedName>
</protein>
<dbReference type="InterPro" id="IPR035476">
    <property type="entry name" value="SIS_PGI_1"/>
</dbReference>
<dbReference type="PRINTS" id="PR00662">
    <property type="entry name" value="G6PISOMERASE"/>
</dbReference>
<evidence type="ECO:0000256" key="12">
    <source>
        <dbReference type="SAM" id="Phobius"/>
    </source>
</evidence>
<dbReference type="PANTHER" id="PTHR11469">
    <property type="entry name" value="GLUCOSE-6-PHOSPHATE ISOMERASE"/>
    <property type="match status" value="1"/>
</dbReference>
<keyword evidence="12" id="KW-1133">Transmembrane helix</keyword>
<evidence type="ECO:0000256" key="11">
    <source>
        <dbReference type="SAM" id="MobiDB-lite"/>
    </source>
</evidence>
<evidence type="ECO:0000256" key="1">
    <source>
        <dbReference type="ARBA" id="ARBA00004926"/>
    </source>
</evidence>
<keyword evidence="12" id="KW-0812">Transmembrane</keyword>
<dbReference type="SUPFAM" id="SSF53697">
    <property type="entry name" value="SIS domain"/>
    <property type="match status" value="1"/>
</dbReference>